<feature type="domain" description="DUF218" evidence="3">
    <location>
        <begin position="48"/>
        <end position="163"/>
    </location>
</feature>
<dbReference type="PANTHER" id="PTHR30336:SF20">
    <property type="entry name" value="DUF218 DOMAIN-CONTAINING PROTEIN"/>
    <property type="match status" value="1"/>
</dbReference>
<dbReference type="PANTHER" id="PTHR30336">
    <property type="entry name" value="INNER MEMBRANE PROTEIN, PROBABLE PERMEASE"/>
    <property type="match status" value="1"/>
</dbReference>
<reference evidence="5" key="1">
    <citation type="journal article" date="2019" name="Int. J. Syst. Evol. Microbiol.">
        <title>The Global Catalogue of Microorganisms (GCM) 10K type strain sequencing project: providing services to taxonomists for standard genome sequencing and annotation.</title>
        <authorList>
            <consortium name="The Broad Institute Genomics Platform"/>
            <consortium name="The Broad Institute Genome Sequencing Center for Infectious Disease"/>
            <person name="Wu L."/>
            <person name="Ma J."/>
        </authorList>
    </citation>
    <scope>NUCLEOTIDE SEQUENCE [LARGE SCALE GENOMIC DNA]</scope>
    <source>
        <strain evidence="5">CCUG 58938</strain>
    </source>
</reference>
<feature type="transmembrane region" description="Helical" evidence="2">
    <location>
        <begin position="12"/>
        <end position="30"/>
    </location>
</feature>
<sequence length="242" mass="27822">MRKGLKKFVRIFIYVHVFLAAALLLTHCTFKRYAEKSYARAKKDKPYDVIIVPGVPYEKENTTMVMTMRMYWAKHLYDSGYTKNIIFSGAAVYSPFVEGLAMKTIADSLGIPREHLFAETKAEHSTENIYYSWKLAQELGFKKIALATDPYQSGLLRSFTRKYCPGVKAIPIVFGMLDIGSKKLPVIDTTACHAEGFVSILDREGFWQRFRGTMGKRVKEERKAELRQRKEEAQENVSQTTY</sequence>
<evidence type="ECO:0000313" key="4">
    <source>
        <dbReference type="EMBL" id="MFD1003379.1"/>
    </source>
</evidence>
<gene>
    <name evidence="4" type="ORF">ACFQ21_28900</name>
</gene>
<accession>A0ABW3KB77</accession>
<feature type="compositionally biased region" description="Basic and acidic residues" evidence="1">
    <location>
        <begin position="221"/>
        <end position="233"/>
    </location>
</feature>
<feature type="region of interest" description="Disordered" evidence="1">
    <location>
        <begin position="221"/>
        <end position="242"/>
    </location>
</feature>
<dbReference type="InterPro" id="IPR051599">
    <property type="entry name" value="Cell_Envelope_Assoc"/>
</dbReference>
<dbReference type="Gene3D" id="3.40.50.620">
    <property type="entry name" value="HUPs"/>
    <property type="match status" value="1"/>
</dbReference>
<keyword evidence="2" id="KW-0472">Membrane</keyword>
<evidence type="ECO:0000256" key="1">
    <source>
        <dbReference type="SAM" id="MobiDB-lite"/>
    </source>
</evidence>
<evidence type="ECO:0000256" key="2">
    <source>
        <dbReference type="SAM" id="Phobius"/>
    </source>
</evidence>
<dbReference type="Pfam" id="PF02698">
    <property type="entry name" value="DUF218"/>
    <property type="match status" value="1"/>
</dbReference>
<keyword evidence="2" id="KW-0812">Transmembrane</keyword>
<dbReference type="CDD" id="cd06259">
    <property type="entry name" value="YdcF-like"/>
    <property type="match status" value="1"/>
</dbReference>
<keyword evidence="5" id="KW-1185">Reference proteome</keyword>
<name>A0ABW3KB77_9BACT</name>
<dbReference type="EMBL" id="JBHTKA010000016">
    <property type="protein sequence ID" value="MFD1003379.1"/>
    <property type="molecule type" value="Genomic_DNA"/>
</dbReference>
<dbReference type="InterPro" id="IPR014729">
    <property type="entry name" value="Rossmann-like_a/b/a_fold"/>
</dbReference>
<keyword evidence="2" id="KW-1133">Transmembrane helix</keyword>
<dbReference type="InterPro" id="IPR003848">
    <property type="entry name" value="DUF218"/>
</dbReference>
<dbReference type="RefSeq" id="WP_377586027.1">
    <property type="nucleotide sequence ID" value="NZ_JBHTKA010000016.1"/>
</dbReference>
<protein>
    <submittedName>
        <fullName evidence="4">YdcF family protein</fullName>
    </submittedName>
</protein>
<organism evidence="4 5">
    <name type="scientific">Ohtaekwangia kribbensis</name>
    <dbReference type="NCBI Taxonomy" id="688913"/>
    <lineage>
        <taxon>Bacteria</taxon>
        <taxon>Pseudomonadati</taxon>
        <taxon>Bacteroidota</taxon>
        <taxon>Cytophagia</taxon>
        <taxon>Cytophagales</taxon>
        <taxon>Fulvivirgaceae</taxon>
        <taxon>Ohtaekwangia</taxon>
    </lineage>
</organism>
<comment type="caution">
    <text evidence="4">The sequence shown here is derived from an EMBL/GenBank/DDBJ whole genome shotgun (WGS) entry which is preliminary data.</text>
</comment>
<evidence type="ECO:0000259" key="3">
    <source>
        <dbReference type="Pfam" id="PF02698"/>
    </source>
</evidence>
<dbReference type="Proteomes" id="UP001597112">
    <property type="component" value="Unassembled WGS sequence"/>
</dbReference>
<evidence type="ECO:0000313" key="5">
    <source>
        <dbReference type="Proteomes" id="UP001597112"/>
    </source>
</evidence>
<proteinExistence type="predicted"/>